<accession>A0ABT5IBG5</accession>
<keyword evidence="2" id="KW-1185">Reference proteome</keyword>
<dbReference type="RefSeq" id="WP_272740280.1">
    <property type="nucleotide sequence ID" value="NZ_JAQQKW010000002.1"/>
</dbReference>
<name>A0ABT5IBG5_9CAUL</name>
<evidence type="ECO:0008006" key="3">
    <source>
        <dbReference type="Google" id="ProtNLM"/>
    </source>
</evidence>
<evidence type="ECO:0000313" key="2">
    <source>
        <dbReference type="Proteomes" id="UP001216595"/>
    </source>
</evidence>
<dbReference type="Proteomes" id="UP001216595">
    <property type="component" value="Unassembled WGS sequence"/>
</dbReference>
<reference evidence="1 2" key="1">
    <citation type="submission" date="2023-01" db="EMBL/GenBank/DDBJ databases">
        <title>Novel species of the genus Asticcacaulis isolated from rivers.</title>
        <authorList>
            <person name="Lu H."/>
        </authorList>
    </citation>
    <scope>NUCLEOTIDE SEQUENCE [LARGE SCALE GENOMIC DNA]</scope>
    <source>
        <strain evidence="1 2">DXS10W</strain>
    </source>
</reference>
<sequence>MPYKIQITAPVTRAATIASKVVASTEKREFYGFRNRVHHLPFIQVPIDLPVYRMENFRTFTDQRDYIAEHGKKADYFLAGTESEEVQQAQHQLLHRLALKGKADSVIPVAEVLEAEGQRQPLLITAGGIVVNGNRRLAALRELYDQGSKFAHFSHIDVLVLPADATAEDIVDIEANLQAVPETKLDYDWIGEAQLISRLVNLGRTPKVVADQLRRKEKDIKYAIQTLAEADLYLKEAPGTQGNYSEIREDAEQLFGDLPKLLEGKSEAMKEASRAIAWSLYQNKGRLEGRLYDYNAAIGSLADNVLDRVADELGIVTEVEEDADGDGEADDFAIDIGDELQSANFAGVIAALRSPDNEAAIEALIEAVQTEIQLDKGQKSGGAALKAIQQAHTKLASVDMSRAEKSTVGKISKQLDAIKRIVADLEDKILKHKR</sequence>
<evidence type="ECO:0000313" key="1">
    <source>
        <dbReference type="EMBL" id="MDC7693519.1"/>
    </source>
</evidence>
<dbReference type="EMBL" id="JAQQKW010000002">
    <property type="protein sequence ID" value="MDC7693519.1"/>
    <property type="molecule type" value="Genomic_DNA"/>
</dbReference>
<proteinExistence type="predicted"/>
<organism evidence="1 2">
    <name type="scientific">Asticcacaulis currens</name>
    <dbReference type="NCBI Taxonomy" id="2984210"/>
    <lineage>
        <taxon>Bacteria</taxon>
        <taxon>Pseudomonadati</taxon>
        <taxon>Pseudomonadota</taxon>
        <taxon>Alphaproteobacteria</taxon>
        <taxon>Caulobacterales</taxon>
        <taxon>Caulobacteraceae</taxon>
        <taxon>Asticcacaulis</taxon>
    </lineage>
</organism>
<comment type="caution">
    <text evidence="1">The sequence shown here is derived from an EMBL/GenBank/DDBJ whole genome shotgun (WGS) entry which is preliminary data.</text>
</comment>
<protein>
    <recommendedName>
        <fullName evidence="3">ParB/Sulfiredoxin domain-containing protein</fullName>
    </recommendedName>
</protein>
<gene>
    <name evidence="1" type="ORF">PQU94_04395</name>
</gene>